<dbReference type="AlphaFoldDB" id="A0AA86VBW8"/>
<sequence length="108" mass="12772">MKLRQDRWYFWDRKVHVEETQVLCVKVDYLQVEVTMQDCMKGKELLSFLRMFKYGVDENIEEGELRLETSNETLTLHVGKLAVVGQVKQSLILELILFYDMLQIASIN</sequence>
<gene>
    <name evidence="1" type="ORF">AYBTSS11_LOCUS8344</name>
</gene>
<protein>
    <submittedName>
        <fullName evidence="1">Uncharacterized protein</fullName>
    </submittedName>
</protein>
<accession>A0AA86VBW8</accession>
<name>A0AA86VBW8_9FABA</name>
<organism evidence="1 2">
    <name type="scientific">Sphenostylis stenocarpa</name>
    <dbReference type="NCBI Taxonomy" id="92480"/>
    <lineage>
        <taxon>Eukaryota</taxon>
        <taxon>Viridiplantae</taxon>
        <taxon>Streptophyta</taxon>
        <taxon>Embryophyta</taxon>
        <taxon>Tracheophyta</taxon>
        <taxon>Spermatophyta</taxon>
        <taxon>Magnoliopsida</taxon>
        <taxon>eudicotyledons</taxon>
        <taxon>Gunneridae</taxon>
        <taxon>Pentapetalae</taxon>
        <taxon>rosids</taxon>
        <taxon>fabids</taxon>
        <taxon>Fabales</taxon>
        <taxon>Fabaceae</taxon>
        <taxon>Papilionoideae</taxon>
        <taxon>50 kb inversion clade</taxon>
        <taxon>NPAAA clade</taxon>
        <taxon>indigoferoid/millettioid clade</taxon>
        <taxon>Phaseoleae</taxon>
        <taxon>Sphenostylis</taxon>
    </lineage>
</organism>
<dbReference type="Gramene" id="rna-AYBTSS11_LOCUS8344">
    <property type="protein sequence ID" value="CAJ1938045.1"/>
    <property type="gene ID" value="gene-AYBTSS11_LOCUS8344"/>
</dbReference>
<evidence type="ECO:0000313" key="1">
    <source>
        <dbReference type="EMBL" id="CAJ1938045.1"/>
    </source>
</evidence>
<keyword evidence="2" id="KW-1185">Reference proteome</keyword>
<reference evidence="1" key="1">
    <citation type="submission" date="2023-10" db="EMBL/GenBank/DDBJ databases">
        <authorList>
            <person name="Domelevo Entfellner J.-B."/>
        </authorList>
    </citation>
    <scope>NUCLEOTIDE SEQUENCE</scope>
</reference>
<proteinExistence type="predicted"/>
<dbReference type="Proteomes" id="UP001189624">
    <property type="component" value="Chromosome 3"/>
</dbReference>
<evidence type="ECO:0000313" key="2">
    <source>
        <dbReference type="Proteomes" id="UP001189624"/>
    </source>
</evidence>
<dbReference type="EMBL" id="OY731400">
    <property type="protein sequence ID" value="CAJ1938045.1"/>
    <property type="molecule type" value="Genomic_DNA"/>
</dbReference>